<gene>
    <name evidence="2" type="ORF">M378DRAFT_720434</name>
</gene>
<feature type="compositionally biased region" description="Polar residues" evidence="1">
    <location>
        <begin position="100"/>
        <end position="109"/>
    </location>
</feature>
<feature type="compositionally biased region" description="Low complexity" evidence="1">
    <location>
        <begin position="272"/>
        <end position="284"/>
    </location>
</feature>
<proteinExistence type="predicted"/>
<accession>A0A0C2X6N9</accession>
<organism evidence="2 3">
    <name type="scientific">Amanita muscaria (strain Koide BX008)</name>
    <dbReference type="NCBI Taxonomy" id="946122"/>
    <lineage>
        <taxon>Eukaryota</taxon>
        <taxon>Fungi</taxon>
        <taxon>Dikarya</taxon>
        <taxon>Basidiomycota</taxon>
        <taxon>Agaricomycotina</taxon>
        <taxon>Agaricomycetes</taxon>
        <taxon>Agaricomycetidae</taxon>
        <taxon>Agaricales</taxon>
        <taxon>Pluteineae</taxon>
        <taxon>Amanitaceae</taxon>
        <taxon>Amanita</taxon>
    </lineage>
</organism>
<reference evidence="2 3" key="1">
    <citation type="submission" date="2014-04" db="EMBL/GenBank/DDBJ databases">
        <title>Evolutionary Origins and Diversification of the Mycorrhizal Mutualists.</title>
        <authorList>
            <consortium name="DOE Joint Genome Institute"/>
            <consortium name="Mycorrhizal Genomics Consortium"/>
            <person name="Kohler A."/>
            <person name="Kuo A."/>
            <person name="Nagy L.G."/>
            <person name="Floudas D."/>
            <person name="Copeland A."/>
            <person name="Barry K.W."/>
            <person name="Cichocki N."/>
            <person name="Veneault-Fourrey C."/>
            <person name="LaButti K."/>
            <person name="Lindquist E.A."/>
            <person name="Lipzen A."/>
            <person name="Lundell T."/>
            <person name="Morin E."/>
            <person name="Murat C."/>
            <person name="Riley R."/>
            <person name="Ohm R."/>
            <person name="Sun H."/>
            <person name="Tunlid A."/>
            <person name="Henrissat B."/>
            <person name="Grigoriev I.V."/>
            <person name="Hibbett D.S."/>
            <person name="Martin F."/>
        </authorList>
    </citation>
    <scope>NUCLEOTIDE SEQUENCE [LARGE SCALE GENOMIC DNA]</scope>
    <source>
        <strain evidence="2 3">Koide BX008</strain>
    </source>
</reference>
<feature type="compositionally biased region" description="Polar residues" evidence="1">
    <location>
        <begin position="81"/>
        <end position="90"/>
    </location>
</feature>
<keyword evidence="3" id="KW-1185">Reference proteome</keyword>
<evidence type="ECO:0000313" key="3">
    <source>
        <dbReference type="Proteomes" id="UP000054549"/>
    </source>
</evidence>
<feature type="compositionally biased region" description="Polar residues" evidence="1">
    <location>
        <begin position="288"/>
        <end position="304"/>
    </location>
</feature>
<dbReference type="EMBL" id="KN818225">
    <property type="protein sequence ID" value="KIL69977.1"/>
    <property type="molecule type" value="Genomic_DNA"/>
</dbReference>
<feature type="compositionally biased region" description="Low complexity" evidence="1">
    <location>
        <begin position="117"/>
        <end position="128"/>
    </location>
</feature>
<dbReference type="HOGENOM" id="CLU_045028_0_0_1"/>
<evidence type="ECO:0000256" key="1">
    <source>
        <dbReference type="SAM" id="MobiDB-lite"/>
    </source>
</evidence>
<evidence type="ECO:0000313" key="2">
    <source>
        <dbReference type="EMBL" id="KIL69977.1"/>
    </source>
</evidence>
<sequence length="369" mass="40754">MLQSVLNVHTPSTSFAIIHSLSEEDLVSLYDKLTRKVHSEYRGRRVGPGWLKYDFNGAIWNMDDDSDYTIFTWRQHQNVQDRSSSLTIPSSPHGRISPSPVITPSASTDDSSRTIDSPTLHLHDPSLPLPSLSEYQNSAYYVFRMRIARAGSPGRPTSLAKSKRSHGSGKSNNNHELDGTGSQPNDGVPAFKREFEKFHSENGVRTVVGNVGPVKNVRMLLKSGYRHVYMSRKFALKHKFIPPDAAPGYYGYSGLVSLGTWPITLTPASSAQSSISPSHPLSRPASLHPSTNQNGTGAKPTQPTTVMMPVYLAEEPHFDLVLGRSFIDRRQIRMNAVDPTDVVCLDTGEKIECELVILKDGRGEIVTVT</sequence>
<dbReference type="InParanoid" id="A0A0C2X6N9"/>
<feature type="region of interest" description="Disordered" evidence="1">
    <location>
        <begin position="81"/>
        <end position="128"/>
    </location>
</feature>
<dbReference type="Proteomes" id="UP000054549">
    <property type="component" value="Unassembled WGS sequence"/>
</dbReference>
<protein>
    <submittedName>
        <fullName evidence="2">Uncharacterized protein</fullName>
    </submittedName>
</protein>
<dbReference type="AlphaFoldDB" id="A0A0C2X6N9"/>
<feature type="region of interest" description="Disordered" evidence="1">
    <location>
        <begin position="151"/>
        <end position="189"/>
    </location>
</feature>
<dbReference type="OrthoDB" id="6600758at2759"/>
<feature type="region of interest" description="Disordered" evidence="1">
    <location>
        <begin position="272"/>
        <end position="304"/>
    </location>
</feature>
<name>A0A0C2X6N9_AMAMK</name>
<dbReference type="STRING" id="946122.A0A0C2X6N9"/>